<keyword evidence="7" id="KW-0269">Exonuclease</keyword>
<evidence type="ECO:0000256" key="5">
    <source>
        <dbReference type="HAMAP-Rule" id="MF_03040"/>
    </source>
</evidence>
<comment type="similarity">
    <text evidence="5">Belongs to the 2H phosphoesterase superfamily. USB1 family.</text>
</comment>
<dbReference type="GO" id="GO:1990838">
    <property type="term" value="F:poly(U)-specific exoribonuclease activity, producing 3' uridine cyclic phosphate ends"/>
    <property type="evidence" value="ECO:0007669"/>
    <property type="project" value="UniProtKB-UniRule"/>
</dbReference>
<comment type="function">
    <text evidence="5">Phosphodiesterase responsible for the U6 snRNA 3' end processing. Acts as an exoribonuclease (RNase) responsible for trimming the poly(U) tract of the last nucleotides in the pre-U6 snRNA molecule, leading to the formation of mature U6 snRNA.</text>
</comment>
<dbReference type="EMBL" id="JAXLQG010000001">
    <property type="protein sequence ID" value="KAK5545792.1"/>
    <property type="molecule type" value="Genomic_DNA"/>
</dbReference>
<dbReference type="Pfam" id="PF09749">
    <property type="entry name" value="HVSL"/>
    <property type="match status" value="1"/>
</dbReference>
<keyword evidence="8" id="KW-1185">Reference proteome</keyword>
<dbReference type="AlphaFoldDB" id="A0AAV9QMR5"/>
<dbReference type="GO" id="GO:0016829">
    <property type="term" value="F:lyase activity"/>
    <property type="evidence" value="ECO:0007669"/>
    <property type="project" value="UniProtKB-KW"/>
</dbReference>
<dbReference type="Proteomes" id="UP001345827">
    <property type="component" value="Unassembled WGS sequence"/>
</dbReference>
<dbReference type="HAMAP" id="MF_03040">
    <property type="entry name" value="USB1"/>
    <property type="match status" value="1"/>
</dbReference>
<proteinExistence type="inferred from homology"/>
<reference evidence="7 8" key="1">
    <citation type="submission" date="2023-06" db="EMBL/GenBank/DDBJ databases">
        <title>Black Yeasts Isolated from many extreme environments.</title>
        <authorList>
            <person name="Coleine C."/>
            <person name="Stajich J.E."/>
            <person name="Selbmann L."/>
        </authorList>
    </citation>
    <scope>NUCLEOTIDE SEQUENCE [LARGE SCALE GENOMIC DNA]</scope>
    <source>
        <strain evidence="7 8">CCFEE 5887</strain>
    </source>
</reference>
<comment type="subcellular location">
    <subcellularLocation>
        <location evidence="5">Nucleus</location>
    </subcellularLocation>
</comment>
<evidence type="ECO:0000256" key="1">
    <source>
        <dbReference type="ARBA" id="ARBA00022722"/>
    </source>
</evidence>
<feature type="active site" description="Proton donor/acceptor" evidence="5">
    <location>
        <position position="219"/>
    </location>
</feature>
<keyword evidence="4 5" id="KW-0539">Nucleus</keyword>
<accession>A0AAV9QMR5</accession>
<evidence type="ECO:0000256" key="4">
    <source>
        <dbReference type="ARBA" id="ARBA00023242"/>
    </source>
</evidence>
<protein>
    <recommendedName>
        <fullName evidence="5">U6 snRNA phosphodiesterase</fullName>
        <ecNumber evidence="5">3.1.4.-</ecNumber>
    </recommendedName>
</protein>
<feature type="compositionally biased region" description="Basic and acidic residues" evidence="6">
    <location>
        <begin position="27"/>
        <end position="38"/>
    </location>
</feature>
<evidence type="ECO:0000313" key="7">
    <source>
        <dbReference type="EMBL" id="KAK5545792.1"/>
    </source>
</evidence>
<feature type="active site" description="Proton donor/acceptor" evidence="5">
    <location>
        <position position="130"/>
    </location>
</feature>
<evidence type="ECO:0000256" key="2">
    <source>
        <dbReference type="ARBA" id="ARBA00022801"/>
    </source>
</evidence>
<keyword evidence="2 5" id="KW-0378">Hydrolase</keyword>
<keyword evidence="3" id="KW-0456">Lyase</keyword>
<dbReference type="GO" id="GO:0034477">
    <property type="term" value="P:U6 snRNA 3'-end processing"/>
    <property type="evidence" value="ECO:0007669"/>
    <property type="project" value="UniProtKB-UniRule"/>
</dbReference>
<name>A0AAV9QMR5_9PEZI</name>
<evidence type="ECO:0000313" key="8">
    <source>
        <dbReference type="Proteomes" id="UP001345827"/>
    </source>
</evidence>
<comment type="caution">
    <text evidence="7">The sequence shown here is derived from an EMBL/GenBank/DDBJ whole genome shotgun (WGS) entry which is preliminary data.</text>
</comment>
<sequence length="276" mass="31085">MLVDYSDSSSESDGHSNSRTQNRRKRKAEDDGLLKLDSGRPPPLPASFRSLYATNVRTFASDDPALHAGRTRQVPHAIGNWPTHAYLEWYPSLPELVQLDKVIKHAEWSNTCDSIHSFLRSDLGAPQPLHISLSAPLVLKTDQKDAFQQTVFSEVSRSNVQPFNVQATGLDWVANYERSRFFLVLKLSRPSNNDLNRLLSASNAAARQFGLAELSDAFHISIAWTLKEPDKQTREQLLNLDKDYLKSLMMSFSGLKLKMGNVVIDIPFTKCREIST</sequence>
<feature type="compositionally biased region" description="Low complexity" evidence="6">
    <location>
        <begin position="1"/>
        <end position="18"/>
    </location>
</feature>
<feature type="region of interest" description="Disordered" evidence="6">
    <location>
        <begin position="1"/>
        <end position="42"/>
    </location>
</feature>
<gene>
    <name evidence="5 7" type="primary">USB1</name>
    <name evidence="7" type="ORF">LTR25_000802</name>
</gene>
<dbReference type="EC" id="3.1.4.-" evidence="5"/>
<keyword evidence="1 5" id="KW-0540">Nuclease</keyword>
<dbReference type="PANTHER" id="PTHR13522:SF3">
    <property type="entry name" value="U6 SNRNA PHOSPHODIESTERASE 1"/>
    <property type="match status" value="1"/>
</dbReference>
<dbReference type="PANTHER" id="PTHR13522">
    <property type="entry name" value="U6 SNRNA PHOSPHODIESTERASE 1"/>
    <property type="match status" value="1"/>
</dbReference>
<dbReference type="Gene3D" id="3.90.1140.10">
    <property type="entry name" value="Cyclic phosphodiesterase"/>
    <property type="match status" value="1"/>
</dbReference>
<evidence type="ECO:0000256" key="3">
    <source>
        <dbReference type="ARBA" id="ARBA00023239"/>
    </source>
</evidence>
<dbReference type="GO" id="GO:0005634">
    <property type="term" value="C:nucleus"/>
    <property type="evidence" value="ECO:0007669"/>
    <property type="project" value="UniProtKB-SubCell"/>
</dbReference>
<evidence type="ECO:0000256" key="6">
    <source>
        <dbReference type="SAM" id="MobiDB-lite"/>
    </source>
</evidence>
<dbReference type="InterPro" id="IPR027521">
    <property type="entry name" value="Usb1"/>
</dbReference>
<organism evidence="7 8">
    <name type="scientific">Vermiconidia calcicola</name>
    <dbReference type="NCBI Taxonomy" id="1690605"/>
    <lineage>
        <taxon>Eukaryota</taxon>
        <taxon>Fungi</taxon>
        <taxon>Dikarya</taxon>
        <taxon>Ascomycota</taxon>
        <taxon>Pezizomycotina</taxon>
        <taxon>Dothideomycetes</taxon>
        <taxon>Dothideomycetidae</taxon>
        <taxon>Mycosphaerellales</taxon>
        <taxon>Extremaceae</taxon>
        <taxon>Vermiconidia</taxon>
    </lineage>
</organism>